<dbReference type="EMBL" id="DQ341105">
    <property type="protein sequence ID" value="ABD15245.1"/>
    <property type="molecule type" value="Genomic_DNA"/>
</dbReference>
<evidence type="ECO:0000313" key="2">
    <source>
        <dbReference type="EMBL" id="ABD15245.1"/>
    </source>
</evidence>
<geneLocation type="plasmid" evidence="3">
    <name>pNGR234b</name>
</geneLocation>
<dbReference type="GO" id="GO:0008757">
    <property type="term" value="F:S-adenosylmethionine-dependent methyltransferase activity"/>
    <property type="evidence" value="ECO:0007669"/>
    <property type="project" value="InterPro"/>
</dbReference>
<dbReference type="CDD" id="cd02440">
    <property type="entry name" value="AdoMet_MTases"/>
    <property type="match status" value="1"/>
</dbReference>
<feature type="domain" description="Methyltransferase" evidence="1">
    <location>
        <begin position="61"/>
        <end position="155"/>
    </location>
</feature>
<dbReference type="InterPro" id="IPR029063">
    <property type="entry name" value="SAM-dependent_MTases_sf"/>
</dbReference>
<organism evidence="2">
    <name type="scientific">Sinorhizobium fredii (strain NBRC 101917 / NGR234)</name>
    <dbReference type="NCBI Taxonomy" id="394"/>
    <lineage>
        <taxon>Bacteria</taxon>
        <taxon>Pseudomonadati</taxon>
        <taxon>Pseudomonadota</taxon>
        <taxon>Alphaproteobacteria</taxon>
        <taxon>Hyphomicrobiales</taxon>
        <taxon>Rhizobiaceae</taxon>
        <taxon>Sinorhizobium/Ensifer group</taxon>
        <taxon>Sinorhizobium</taxon>
    </lineage>
</organism>
<name>Q071E7_SINFN</name>
<keyword evidence="4" id="KW-1185">Reference proteome</keyword>
<dbReference type="Gene3D" id="3.40.50.150">
    <property type="entry name" value="Vaccinia Virus protein VP39"/>
    <property type="match status" value="1"/>
</dbReference>
<dbReference type="AlphaFoldDB" id="Q071E7"/>
<geneLocation type="plasmid" evidence="4">
    <name>sym pNGR234b</name>
</geneLocation>
<evidence type="ECO:0000313" key="4">
    <source>
        <dbReference type="Proteomes" id="UP000001054"/>
    </source>
</evidence>
<dbReference type="SUPFAM" id="SSF53335">
    <property type="entry name" value="S-adenosyl-L-methionine-dependent methyltransferases"/>
    <property type="match status" value="1"/>
</dbReference>
<reference evidence="3 4" key="3">
    <citation type="journal article" date="2009" name="Appl. Environ. Microbiol.">
        <title>Rhizobium sp. strain NGR234 possesses a remarkable number of secretion systems.</title>
        <authorList>
            <person name="Schmeisser C."/>
            <person name="Liesegang H."/>
            <person name="Krysciak D."/>
            <person name="Bakkou N."/>
            <person name="Le Quere A."/>
            <person name="Wollherr A."/>
            <person name="Heinemeyer I."/>
            <person name="Morgenstern B."/>
            <person name="Pommerening-Roeser A."/>
            <person name="Flores M."/>
            <person name="Palacios R."/>
            <person name="Brenner S."/>
            <person name="Gottschalk G."/>
            <person name="Schmitz R.A."/>
            <person name="Broughton W.J."/>
            <person name="Perret X."/>
            <person name="Strittmatter A.W."/>
            <person name="Streit W.R."/>
        </authorList>
    </citation>
    <scope>NUCLEOTIDE SEQUENCE [LARGE SCALE GENOMIC DNA]</scope>
    <source>
        <strain evidence="4">NBRC 101917 / NGR234</strain>
        <strain evidence="3">NGR234</strain>
        <plasmid evidence="3">pNGR234b</plasmid>
    </source>
</reference>
<proteinExistence type="predicted"/>
<dbReference type="OrthoDB" id="9765084at2"/>
<protein>
    <recommendedName>
        <fullName evidence="1">Methyltransferase domain-containing protein</fullName>
    </recommendedName>
</protein>
<dbReference type="HOGENOM" id="CLU_1288024_0_0_5"/>
<dbReference type="EMBL" id="CP000874">
    <property type="protein sequence ID" value="ACP22399.1"/>
    <property type="molecule type" value="Genomic_DNA"/>
</dbReference>
<evidence type="ECO:0000259" key="1">
    <source>
        <dbReference type="Pfam" id="PF13649"/>
    </source>
</evidence>
<sequence>MSGENEKVEKLSLEEAHNYWMHPDDGANNPLEYLVDSERLRARNASLLSIFEKHVDPSDSILEIGCNAGRNLHALWNAGYQNLSAVEISTNAIDIMSRFLPEVRKNTKITIGAIEDIIKGIPSTRHDVIFTMAVLVHLPYESDWIFKEIARRAKKKIIIFECEAQSEHSPRHFPRKYKRLFQLCKRPQIDQVWPVPGLPKSYVCRVFGPRPGDD</sequence>
<dbReference type="Pfam" id="PF13649">
    <property type="entry name" value="Methyltransf_25"/>
    <property type="match status" value="1"/>
</dbReference>
<gene>
    <name evidence="3" type="ordered locus">NGR_b09430</name>
    <name evidence="2" type="ORF">rkp3_012</name>
</gene>
<keyword evidence="3" id="KW-0614">Plasmid</keyword>
<accession>Q071E7</accession>
<reference evidence="4" key="1">
    <citation type="journal article" date="2004" name="J. Bacteriol.">
        <title>An evolutionary hot spot: the pNGR234b replicon of Rhizobium sp. strain NGR234.</title>
        <authorList>
            <person name="Streit W.R."/>
            <person name="Schmitz R.A."/>
            <person name="Perret X."/>
            <person name="Staehelin C."/>
            <person name="Deakin W.J."/>
            <person name="Raasch C."/>
            <person name="Liesegang H."/>
            <person name="Broughton W.J."/>
        </authorList>
    </citation>
    <scope>NUCLEOTIDE SEQUENCE [LARGE SCALE GENOMIC DNA]</scope>
    <source>
        <strain evidence="4">NBRC 101917 / NGR234</strain>
    </source>
</reference>
<dbReference type="Proteomes" id="UP000001054">
    <property type="component" value="Plasmid pNGR234b"/>
</dbReference>
<dbReference type="KEGG" id="rhi:NGR_b09430"/>
<reference evidence="2" key="2">
    <citation type="journal article" date="2006" name="J. Biol. Chem.">
        <title>Structural characterization of a K-antigen capsular polysaccharide essential for normal symbiotic infection in Rhizobium sp. NGR234: deletion of the rkpMNO locus prevents synthesis of 5,7-diacetamido-3,5,7,9-tetradeoxy-non-2-ulosonic acid.</title>
        <authorList>
            <person name="Le Quere A.J.-L."/>
            <person name="Deakin W.J."/>
            <person name="Schmeisser C."/>
            <person name="Carlson R.W."/>
            <person name="Streit W.R."/>
            <person name="Broughton W.J."/>
            <person name="Forsberg L.S."/>
        </authorList>
    </citation>
    <scope>NUCLEOTIDE SEQUENCE</scope>
    <source>
        <strain evidence="2">NGR234</strain>
    </source>
</reference>
<evidence type="ECO:0000313" key="3">
    <source>
        <dbReference type="EMBL" id="ACP22399.1"/>
    </source>
</evidence>
<dbReference type="InterPro" id="IPR041698">
    <property type="entry name" value="Methyltransf_25"/>
</dbReference>